<organism evidence="3 4">
    <name type="scientific">Candolleomyces eurysporus</name>
    <dbReference type="NCBI Taxonomy" id="2828524"/>
    <lineage>
        <taxon>Eukaryota</taxon>
        <taxon>Fungi</taxon>
        <taxon>Dikarya</taxon>
        <taxon>Basidiomycota</taxon>
        <taxon>Agaricomycotina</taxon>
        <taxon>Agaricomycetes</taxon>
        <taxon>Agaricomycetidae</taxon>
        <taxon>Agaricales</taxon>
        <taxon>Agaricineae</taxon>
        <taxon>Psathyrellaceae</taxon>
        <taxon>Candolleomyces</taxon>
    </lineage>
</organism>
<dbReference type="Proteomes" id="UP001140091">
    <property type="component" value="Unassembled WGS sequence"/>
</dbReference>
<dbReference type="Pfam" id="PF06398">
    <property type="entry name" value="Pex24p"/>
    <property type="match status" value="1"/>
</dbReference>
<accession>A0A9W8MET1</accession>
<proteinExistence type="predicted"/>
<feature type="compositionally biased region" description="Polar residues" evidence="1">
    <location>
        <begin position="122"/>
        <end position="131"/>
    </location>
</feature>
<reference evidence="3" key="1">
    <citation type="submission" date="2022-06" db="EMBL/GenBank/DDBJ databases">
        <title>Genome Sequence of Candolleomyces eurysporus.</title>
        <authorList>
            <person name="Buettner E."/>
        </authorList>
    </citation>
    <scope>NUCLEOTIDE SEQUENCE</scope>
    <source>
        <strain evidence="3">VTCC 930004</strain>
    </source>
</reference>
<protein>
    <recommendedName>
        <fullName evidence="2">TECPR1-like DysF domain-containing protein</fullName>
    </recommendedName>
</protein>
<dbReference type="GO" id="GO:0005778">
    <property type="term" value="C:peroxisomal membrane"/>
    <property type="evidence" value="ECO:0007669"/>
    <property type="project" value="UniProtKB-ARBA"/>
</dbReference>
<dbReference type="AlphaFoldDB" id="A0A9W8MET1"/>
<feature type="non-terminal residue" evidence="3">
    <location>
        <position position="350"/>
    </location>
</feature>
<keyword evidence="4" id="KW-1185">Reference proteome</keyword>
<feature type="domain" description="TECPR1-like DysF" evidence="2">
    <location>
        <begin position="7"/>
        <end position="98"/>
    </location>
</feature>
<evidence type="ECO:0000313" key="4">
    <source>
        <dbReference type="Proteomes" id="UP001140091"/>
    </source>
</evidence>
<gene>
    <name evidence="3" type="ORF">H1R20_g9954</name>
</gene>
<sequence length="350" mass="40625">MPYYSSLSLLPTDPSPFTLPNASKKRSEQPPITLETYPLPDGNWKWVSRCWMIDMRSNLGEVQHDGFEYNWMFRKHNWRADVGPLSAGGWVRRRRWIRLMVRPAKKEYERNGSGSSRESSRQNTPESSSNRLAVHRQSIVSSLQPSVLTGSTELSRVSDRWKDMDPDEVWQGDEEDWERLRHFMRRFGRDGRKLEVWRLWLGYYHPEHKDKFSEADFKGNRREKQWTEDDGPLPSEVASLKVFSQESVAMPPREYIIPVLRKYGQKILRFFIYPDSRAQFLKLLALSGLLPEMNIPLGSTIDVMSEVDFFSYNSTLGKAAGASAYNLTEEIPNPSPSLKPAIVEYLKAEN</sequence>
<evidence type="ECO:0000313" key="3">
    <source>
        <dbReference type="EMBL" id="KAJ2927172.1"/>
    </source>
</evidence>
<comment type="caution">
    <text evidence="3">The sequence shown here is derived from an EMBL/GenBank/DDBJ whole genome shotgun (WGS) entry which is preliminary data.</text>
</comment>
<feature type="region of interest" description="Disordered" evidence="1">
    <location>
        <begin position="15"/>
        <end position="34"/>
    </location>
</feature>
<evidence type="ECO:0000259" key="2">
    <source>
        <dbReference type="Pfam" id="PF06398"/>
    </source>
</evidence>
<evidence type="ECO:0000256" key="1">
    <source>
        <dbReference type="SAM" id="MobiDB-lite"/>
    </source>
</evidence>
<feature type="region of interest" description="Disordered" evidence="1">
    <location>
        <begin position="107"/>
        <end position="132"/>
    </location>
</feature>
<dbReference type="InterPro" id="IPR010482">
    <property type="entry name" value="TECPR1-like_DysF"/>
</dbReference>
<dbReference type="GO" id="GO:0007031">
    <property type="term" value="P:peroxisome organization"/>
    <property type="evidence" value="ECO:0007669"/>
    <property type="project" value="UniProtKB-ARBA"/>
</dbReference>
<name>A0A9W8MET1_9AGAR</name>
<dbReference type="EMBL" id="JANBPK010001037">
    <property type="protein sequence ID" value="KAJ2927172.1"/>
    <property type="molecule type" value="Genomic_DNA"/>
</dbReference>
<dbReference type="OrthoDB" id="72441at2759"/>